<dbReference type="STRING" id="525263.HMPREF0298_2223"/>
<keyword evidence="3" id="KW-0560">Oxidoreductase</keyword>
<gene>
    <name evidence="3" type="primary">opr3</name>
    <name evidence="3" type="ORF">HMPREF0298_2223</name>
</gene>
<dbReference type="OrthoDB" id="3169239at2"/>
<dbReference type="HOGENOM" id="CLU_012153_0_0_11"/>
<dbReference type="Pfam" id="PF00724">
    <property type="entry name" value="Oxidored_FMN"/>
    <property type="match status" value="1"/>
</dbReference>
<dbReference type="GO" id="GO:0016629">
    <property type="term" value="F:12-oxophytodienoate reductase activity"/>
    <property type="evidence" value="ECO:0007669"/>
    <property type="project" value="UniProtKB-EC"/>
</dbReference>
<keyword evidence="4" id="KW-1185">Reference proteome</keyword>
<dbReference type="eggNOG" id="COG1902">
    <property type="taxonomic scope" value="Bacteria"/>
</dbReference>
<evidence type="ECO:0000256" key="1">
    <source>
        <dbReference type="SAM" id="MobiDB-lite"/>
    </source>
</evidence>
<dbReference type="Gene3D" id="3.20.20.70">
    <property type="entry name" value="Aldolase class I"/>
    <property type="match status" value="1"/>
</dbReference>
<feature type="domain" description="NADH:flavin oxidoreductase/NADH oxidase N-terminal" evidence="2">
    <location>
        <begin position="7"/>
        <end position="339"/>
    </location>
</feature>
<organism evidence="3 4">
    <name type="scientific">Corynebacterium lipophiloflavum (strain ATCC 700352 / DSM 44291 / CCUG 37336 / JCM 10383 / DMMZ 1944)</name>
    <dbReference type="NCBI Taxonomy" id="525263"/>
    <lineage>
        <taxon>Bacteria</taxon>
        <taxon>Bacillati</taxon>
        <taxon>Actinomycetota</taxon>
        <taxon>Actinomycetes</taxon>
        <taxon>Mycobacteriales</taxon>
        <taxon>Corynebacteriaceae</taxon>
        <taxon>Corynebacterium</taxon>
    </lineage>
</organism>
<dbReference type="SUPFAM" id="SSF51395">
    <property type="entry name" value="FMN-linked oxidoreductases"/>
    <property type="match status" value="1"/>
</dbReference>
<dbReference type="Proteomes" id="UP000006196">
    <property type="component" value="Unassembled WGS sequence"/>
</dbReference>
<dbReference type="RefSeq" id="WP_006839516.1">
    <property type="nucleotide sequence ID" value="NZ_GG667191.1"/>
</dbReference>
<accession>C0XUV3</accession>
<name>C0XUV3_CORLD</name>
<dbReference type="InterPro" id="IPR001155">
    <property type="entry name" value="OxRdtase_FMN_N"/>
</dbReference>
<protein>
    <submittedName>
        <fullName evidence="3">Oxidoreductase, FAD/FMN-binding protein</fullName>
        <ecNumber evidence="3">1.3.1.42</ecNumber>
    </submittedName>
</protein>
<proteinExistence type="predicted"/>
<evidence type="ECO:0000313" key="4">
    <source>
        <dbReference type="Proteomes" id="UP000006196"/>
    </source>
</evidence>
<dbReference type="AlphaFoldDB" id="C0XUV3"/>
<dbReference type="EC" id="1.3.1.42" evidence="3"/>
<evidence type="ECO:0000313" key="3">
    <source>
        <dbReference type="EMBL" id="EEI15969.1"/>
    </source>
</evidence>
<dbReference type="EMBL" id="ACHJ01000169">
    <property type="protein sequence ID" value="EEI15969.1"/>
    <property type="molecule type" value="Genomic_DNA"/>
</dbReference>
<feature type="compositionally biased region" description="Basic and acidic residues" evidence="1">
    <location>
        <begin position="126"/>
        <end position="135"/>
    </location>
</feature>
<dbReference type="GO" id="GO:0010181">
    <property type="term" value="F:FMN binding"/>
    <property type="evidence" value="ECO:0007669"/>
    <property type="project" value="InterPro"/>
</dbReference>
<feature type="region of interest" description="Disordered" evidence="1">
    <location>
        <begin position="125"/>
        <end position="145"/>
    </location>
</feature>
<evidence type="ECO:0000259" key="2">
    <source>
        <dbReference type="Pfam" id="PF00724"/>
    </source>
</evidence>
<dbReference type="InterPro" id="IPR045247">
    <property type="entry name" value="Oye-like"/>
</dbReference>
<sequence>MPSTDILWQPITAGALTLRNRVMQAPMGRLRADTDGTPTPRMVRYFRDRASVGLIVTDGTSPSQAGRVQFTQPGLYDDAHIPAWRDITDAVHDAGGTIVVQLMHAGWNTHSKVTGLPVEAPSAVAHEGHSHDAEGNHLPYETPEPATSEQLDKARDEFVAAARRAIAAGFDGVELHAANGYFLHTFLGKNSNVRDDEYGGTPAKRAAYPISVAQAVAAEIGADRLGIRICPGVSIQGVDESDQEHTLATYAVLVDALSDTGLAYISLEQPDLAGPCAQLVRDRFAGTIFGNTTILEKRTSSREEAVAMVENGWADGPAVARPLLANPDLIERWKTGAAENTPDDSTFYTGGDTGYNDYPTLSGLDA</sequence>
<reference evidence="3" key="1">
    <citation type="submission" date="2009-01" db="EMBL/GenBank/DDBJ databases">
        <authorList>
            <person name="Qin X."/>
            <person name="Bachman B."/>
            <person name="Battles P."/>
            <person name="Bell A."/>
            <person name="Bess C."/>
            <person name="Bickham C."/>
            <person name="Chaboub L."/>
            <person name="Chen D."/>
            <person name="Coyle M."/>
            <person name="Deiros D.R."/>
            <person name="Dinh H."/>
            <person name="Forbes L."/>
            <person name="Fowler G."/>
            <person name="Francisco L."/>
            <person name="Fu Q."/>
            <person name="Gubbala S."/>
            <person name="Hale W."/>
            <person name="Han Y."/>
            <person name="Hemphill L."/>
            <person name="Highlander S.K."/>
            <person name="Hirani K."/>
            <person name="Hogues M."/>
            <person name="Jackson L."/>
            <person name="Jakkamsetti A."/>
            <person name="Javaid M."/>
            <person name="Jiang H."/>
            <person name="Korchina V."/>
            <person name="Kovar C."/>
            <person name="Lara F."/>
            <person name="Lee S."/>
            <person name="Mata R."/>
            <person name="Mathew T."/>
            <person name="Moen C."/>
            <person name="Morales K."/>
            <person name="Munidasa M."/>
            <person name="Nazareth L."/>
            <person name="Ngo R."/>
            <person name="Nguyen L."/>
            <person name="Okwuonu G."/>
            <person name="Ongeri F."/>
            <person name="Patil S."/>
            <person name="Petrosino J."/>
            <person name="Pham C."/>
            <person name="Pham P."/>
            <person name="Pu L.-L."/>
            <person name="Puazo M."/>
            <person name="Raj R."/>
            <person name="Reid J."/>
            <person name="Rouhana J."/>
            <person name="Saada N."/>
            <person name="Shang Y."/>
            <person name="Simmons D."/>
            <person name="Thornton R."/>
            <person name="Warren J."/>
            <person name="Weissenberger G."/>
            <person name="Zhang J."/>
            <person name="Zhang L."/>
            <person name="Zhou C."/>
            <person name="Zhu D."/>
            <person name="Muzny D."/>
            <person name="Worley K."/>
            <person name="Gibbs R."/>
        </authorList>
    </citation>
    <scope>NUCLEOTIDE SEQUENCE [LARGE SCALE GENOMIC DNA]</scope>
    <source>
        <strain evidence="3">DSM 44291</strain>
    </source>
</reference>
<dbReference type="PANTHER" id="PTHR22893:SF91">
    <property type="entry name" value="NADPH DEHYDROGENASE 2-RELATED"/>
    <property type="match status" value="1"/>
</dbReference>
<dbReference type="InterPro" id="IPR013785">
    <property type="entry name" value="Aldolase_TIM"/>
</dbReference>
<comment type="caution">
    <text evidence="3">The sequence shown here is derived from an EMBL/GenBank/DDBJ whole genome shotgun (WGS) entry which is preliminary data.</text>
</comment>
<dbReference type="PANTHER" id="PTHR22893">
    <property type="entry name" value="NADH OXIDOREDUCTASE-RELATED"/>
    <property type="match status" value="1"/>
</dbReference>